<dbReference type="PANTHER" id="PTHR47893">
    <property type="entry name" value="REGULATORY PROTEIN PCHR"/>
    <property type="match status" value="1"/>
</dbReference>
<evidence type="ECO:0000259" key="3">
    <source>
        <dbReference type="PROSITE" id="PS01124"/>
    </source>
</evidence>
<reference evidence="5" key="1">
    <citation type="journal article" date="2019" name="Int. J. Syst. Evol. Microbiol.">
        <title>The Global Catalogue of Microorganisms (GCM) 10K type strain sequencing project: providing services to taxonomists for standard genome sequencing and annotation.</title>
        <authorList>
            <consortium name="The Broad Institute Genomics Platform"/>
            <consortium name="The Broad Institute Genome Sequencing Center for Infectious Disease"/>
            <person name="Wu L."/>
            <person name="Ma J."/>
        </authorList>
    </citation>
    <scope>NUCLEOTIDE SEQUENCE [LARGE SCALE GENOMIC DNA]</scope>
    <source>
        <strain evidence="5">JCM 18200</strain>
    </source>
</reference>
<protein>
    <submittedName>
        <fullName evidence="4">AraC family transcriptional regulator</fullName>
    </submittedName>
</protein>
<evidence type="ECO:0000256" key="1">
    <source>
        <dbReference type="ARBA" id="ARBA00023015"/>
    </source>
</evidence>
<name>A0ABP9CGD1_9SPHI</name>
<sequence>MGMCISNHIGESIEMGNGLDMPTLPLVVERREKYSFPFGDAEVVQLALPETFIVYGDLLFKERQLNFRSSDRSDMVELNFCLLGRGQVYNQLTQQTHIVRPMVHNILYTSALDGGGKFDTESPYRFIEIHFTRKYFLHLVQDCGGLLAKFADKIAQNKYTELFEQNMPIDLEMEQCLHDIMYCPYSGSLKLLFLQSKCVELLVRQAESIKKYVQKSSLKSAYDRECICQARDYLVEHTAKPPTIPELAKIAGINEFKLKKGFKELFNNSIHGFLRDYRLNRAKEKLLQSDLPIKTIVEESGYATVQHFSTAFKKKFGMSPGKLKN</sequence>
<gene>
    <name evidence="4" type="ORF">GCM10023231_41350</name>
</gene>
<dbReference type="Pfam" id="PF12833">
    <property type="entry name" value="HTH_18"/>
    <property type="match status" value="1"/>
</dbReference>
<dbReference type="RefSeq" id="WP_345235138.1">
    <property type="nucleotide sequence ID" value="NZ_BAABIQ010000044.1"/>
</dbReference>
<evidence type="ECO:0000313" key="4">
    <source>
        <dbReference type="EMBL" id="GAA4807835.1"/>
    </source>
</evidence>
<feature type="domain" description="HTH araC/xylS-type" evidence="3">
    <location>
        <begin position="228"/>
        <end position="325"/>
    </location>
</feature>
<keyword evidence="2" id="KW-0804">Transcription</keyword>
<evidence type="ECO:0000313" key="5">
    <source>
        <dbReference type="Proteomes" id="UP001501411"/>
    </source>
</evidence>
<accession>A0ABP9CGD1</accession>
<keyword evidence="5" id="KW-1185">Reference proteome</keyword>
<proteinExistence type="predicted"/>
<dbReference type="SUPFAM" id="SSF46689">
    <property type="entry name" value="Homeodomain-like"/>
    <property type="match status" value="2"/>
</dbReference>
<dbReference type="InterPro" id="IPR009057">
    <property type="entry name" value="Homeodomain-like_sf"/>
</dbReference>
<dbReference type="PROSITE" id="PS01124">
    <property type="entry name" value="HTH_ARAC_FAMILY_2"/>
    <property type="match status" value="1"/>
</dbReference>
<dbReference type="SMART" id="SM00342">
    <property type="entry name" value="HTH_ARAC"/>
    <property type="match status" value="1"/>
</dbReference>
<evidence type="ECO:0000256" key="2">
    <source>
        <dbReference type="ARBA" id="ARBA00023163"/>
    </source>
</evidence>
<keyword evidence="1" id="KW-0805">Transcription regulation</keyword>
<dbReference type="Gene3D" id="1.10.10.60">
    <property type="entry name" value="Homeodomain-like"/>
    <property type="match status" value="1"/>
</dbReference>
<dbReference type="Proteomes" id="UP001501411">
    <property type="component" value="Unassembled WGS sequence"/>
</dbReference>
<dbReference type="InterPro" id="IPR053142">
    <property type="entry name" value="PchR_regulatory_protein"/>
</dbReference>
<dbReference type="PANTHER" id="PTHR47893:SF1">
    <property type="entry name" value="REGULATORY PROTEIN PCHR"/>
    <property type="match status" value="1"/>
</dbReference>
<dbReference type="EMBL" id="BAABIQ010000044">
    <property type="protein sequence ID" value="GAA4807835.1"/>
    <property type="molecule type" value="Genomic_DNA"/>
</dbReference>
<comment type="caution">
    <text evidence="4">The sequence shown here is derived from an EMBL/GenBank/DDBJ whole genome shotgun (WGS) entry which is preliminary data.</text>
</comment>
<dbReference type="InterPro" id="IPR018060">
    <property type="entry name" value="HTH_AraC"/>
</dbReference>
<organism evidence="4 5">
    <name type="scientific">Olivibacter ginsenosidimutans</name>
    <dbReference type="NCBI Taxonomy" id="1176537"/>
    <lineage>
        <taxon>Bacteria</taxon>
        <taxon>Pseudomonadati</taxon>
        <taxon>Bacteroidota</taxon>
        <taxon>Sphingobacteriia</taxon>
        <taxon>Sphingobacteriales</taxon>
        <taxon>Sphingobacteriaceae</taxon>
        <taxon>Olivibacter</taxon>
    </lineage>
</organism>